<dbReference type="EMBL" id="JRHC01000001">
    <property type="protein sequence ID" value="KJF44841.1"/>
    <property type="molecule type" value="Genomic_DNA"/>
</dbReference>
<name>A0A0D8JE73_9BACT</name>
<reference evidence="1 2" key="1">
    <citation type="submission" date="2014-09" db="EMBL/GenBank/DDBJ databases">
        <title>Draft Genome Sequence of Draconibacterium sp. JN14CK-3.</title>
        <authorList>
            <person name="Dong C."/>
            <person name="Lai Q."/>
            <person name="Shao Z."/>
        </authorList>
    </citation>
    <scope>NUCLEOTIDE SEQUENCE [LARGE SCALE GENOMIC DNA]</scope>
    <source>
        <strain evidence="1 2">JN14CK-3</strain>
    </source>
</reference>
<accession>A0A0D8JE73</accession>
<evidence type="ECO:0000313" key="1">
    <source>
        <dbReference type="EMBL" id="KJF44841.1"/>
    </source>
</evidence>
<dbReference type="PANTHER" id="PTHR35527:SF2">
    <property type="entry name" value="HYDROLASE"/>
    <property type="match status" value="1"/>
</dbReference>
<dbReference type="InterPro" id="IPR052193">
    <property type="entry name" value="Peptidase_C59"/>
</dbReference>
<dbReference type="Proteomes" id="UP000032544">
    <property type="component" value="Unassembled WGS sequence"/>
</dbReference>
<dbReference type="AlphaFoldDB" id="A0A0D8JE73"/>
<dbReference type="Gene3D" id="3.60.60.10">
    <property type="entry name" value="Penicillin V Acylase, Chain A"/>
    <property type="match status" value="1"/>
</dbReference>
<evidence type="ECO:0008006" key="3">
    <source>
        <dbReference type="Google" id="ProtNLM"/>
    </source>
</evidence>
<evidence type="ECO:0000313" key="2">
    <source>
        <dbReference type="Proteomes" id="UP000032544"/>
    </source>
</evidence>
<dbReference type="SUPFAM" id="SSF56235">
    <property type="entry name" value="N-terminal nucleophile aminohydrolases (Ntn hydrolases)"/>
    <property type="match status" value="1"/>
</dbReference>
<proteinExistence type="predicted"/>
<keyword evidence="2" id="KW-1185">Reference proteome</keyword>
<dbReference type="PANTHER" id="PTHR35527">
    <property type="entry name" value="CHOLOYLGLYCINE HYDROLASE"/>
    <property type="match status" value="1"/>
</dbReference>
<gene>
    <name evidence="1" type="ORF">LH29_05225</name>
</gene>
<comment type="caution">
    <text evidence="1">The sequence shown here is derived from an EMBL/GenBank/DDBJ whole genome shotgun (WGS) entry which is preliminary data.</text>
</comment>
<protein>
    <recommendedName>
        <fullName evidence="3">Choloylglycine hydrolase/NAAA C-terminal domain-containing protein</fullName>
    </recommendedName>
</protein>
<sequence>MPGKMRIQQTIIALFVTSLFLFLPQHRGVLASSTFKLQKGKTLIYGHNLNEGDIGVPGLVFINKRGMFKTGRTWSEIITRGRINPSSHTWISRYGSVTFNNFGKDFPDGGMNEAGLFIWEMNEEADYPKNDSLPKLNQMNWMQYILDNYSTTEEAIRCASEFEIDGWACHFFVGDAEGNTAAIAFINGEVVVHTGDEMPVPALFNSPYDRELELSKYFRGFGGEYQPDETDPNVPRFVRTAVMIDNYQKEDDPIDYGFYMLKTLRVFNDPEWSILFDAQNRTVHFRTRINPERKTLVMDEIDFSNNEPALVLNMATAFSGNILSVFKPYSKSIMQHFIRFELLPVLPKDFYTHGDLSARQFTDRIVNHTDSYTDSTNHFFKGTWESSRTEDEDEPHFLINFDVEGNAVTAVISPDSGDAPYNVDNLRMSGHQFCFTFQTKSGKILEVKGTIRDNEMLVNLQGIEDSYGDYTLKRTH</sequence>
<dbReference type="InterPro" id="IPR029055">
    <property type="entry name" value="Ntn_hydrolases_N"/>
</dbReference>
<organism evidence="1 2">
    <name type="scientific">Draconibacterium sediminis</name>
    <dbReference type="NCBI Taxonomy" id="1544798"/>
    <lineage>
        <taxon>Bacteria</taxon>
        <taxon>Pseudomonadati</taxon>
        <taxon>Bacteroidota</taxon>
        <taxon>Bacteroidia</taxon>
        <taxon>Marinilabiliales</taxon>
        <taxon>Prolixibacteraceae</taxon>
        <taxon>Draconibacterium</taxon>
    </lineage>
</organism>